<name>A0ABZ3F5S9_9HELI</name>
<evidence type="ECO:0000313" key="2">
    <source>
        <dbReference type="EMBL" id="XAM17560.1"/>
    </source>
</evidence>
<dbReference type="SUPFAM" id="SSF82185">
    <property type="entry name" value="Histone H3 K4-specific methyltransferase SET7/9 N-terminal domain"/>
    <property type="match status" value="1"/>
</dbReference>
<dbReference type="Gene3D" id="3.90.930.1">
    <property type="match status" value="1"/>
</dbReference>
<dbReference type="PROSITE" id="PS51257">
    <property type="entry name" value="PROKAR_LIPOPROTEIN"/>
    <property type="match status" value="1"/>
</dbReference>
<keyword evidence="3" id="KW-1185">Reference proteome</keyword>
<dbReference type="InterPro" id="IPR011652">
    <property type="entry name" value="MORN_2"/>
</dbReference>
<feature type="region of interest" description="Disordered" evidence="1">
    <location>
        <begin position="43"/>
        <end position="67"/>
    </location>
</feature>
<gene>
    <name evidence="2" type="ORF">V3I05_07680</name>
</gene>
<reference evidence="2 3" key="1">
    <citation type="submission" date="2024-02" db="EMBL/GenBank/DDBJ databases">
        <title>Genome and pathogenicity analysis of Helicobacter mastomyrinus isolated from mice.</title>
        <authorList>
            <person name="Zhu L."/>
        </authorList>
    </citation>
    <scope>NUCLEOTIDE SEQUENCE [LARGE SCALE GENOMIC DNA]</scope>
    <source>
        <strain evidence="2 3">Hm-17</strain>
    </source>
</reference>
<organism evidence="2 3">
    <name type="scientific">Helicobacter mastomyrinus</name>
    <dbReference type="NCBI Taxonomy" id="287948"/>
    <lineage>
        <taxon>Bacteria</taxon>
        <taxon>Pseudomonadati</taxon>
        <taxon>Campylobacterota</taxon>
        <taxon>Epsilonproteobacteria</taxon>
        <taxon>Campylobacterales</taxon>
        <taxon>Helicobacteraceae</taxon>
        <taxon>Helicobacter</taxon>
    </lineage>
</organism>
<dbReference type="Proteomes" id="UP001434737">
    <property type="component" value="Chromosome"/>
</dbReference>
<protein>
    <submittedName>
        <fullName evidence="2">Toxin-antitoxin system YwqK family antitoxin</fullName>
    </submittedName>
</protein>
<dbReference type="RefSeq" id="WP_300447351.1">
    <property type="nucleotide sequence ID" value="NZ_CP145316.1"/>
</dbReference>
<evidence type="ECO:0000256" key="1">
    <source>
        <dbReference type="SAM" id="MobiDB-lite"/>
    </source>
</evidence>
<dbReference type="EMBL" id="CP145316">
    <property type="protein sequence ID" value="XAM17560.1"/>
    <property type="molecule type" value="Genomic_DNA"/>
</dbReference>
<sequence>MKKYIIQWTKIIVGSIALCVLYGCMEQEPSIAQGNEVQPQVAYPANSHTSKTKTTKPRVSSSSRAVPNKVTPRIAPAIRQKDMSQQNAEDTLGSKDTPYTQNILEEISGEQSNEEVEEDGRAYRAVITYKPGTKIKHGKETLYYLDGGVAQIAFYVDGKKEGLYQIFSQKGVLIYEAHYSAGVLHGLCRLFDITNGNLKSEMNFVDGLQDGEMKIYDTSGLPWHSLQYKDGKKEGIAKEFDEQGKVIREVMYRDDKEIKQ</sequence>
<dbReference type="Pfam" id="PF07661">
    <property type="entry name" value="MORN_2"/>
    <property type="match status" value="3"/>
</dbReference>
<proteinExistence type="predicted"/>
<accession>A0ABZ3F5S9</accession>
<evidence type="ECO:0000313" key="3">
    <source>
        <dbReference type="Proteomes" id="UP001434737"/>
    </source>
</evidence>